<keyword evidence="3" id="KW-1185">Reference proteome</keyword>
<gene>
    <name evidence="2" type="ORF">R3P38DRAFT_94825</name>
</gene>
<name>A0AAW0DA75_9AGAR</name>
<feature type="compositionally biased region" description="Basic and acidic residues" evidence="1">
    <location>
        <begin position="188"/>
        <end position="200"/>
    </location>
</feature>
<comment type="caution">
    <text evidence="2">The sequence shown here is derived from an EMBL/GenBank/DDBJ whole genome shotgun (WGS) entry which is preliminary data.</text>
</comment>
<dbReference type="Proteomes" id="UP001362999">
    <property type="component" value="Unassembled WGS sequence"/>
</dbReference>
<feature type="compositionally biased region" description="Acidic residues" evidence="1">
    <location>
        <begin position="335"/>
        <end position="354"/>
    </location>
</feature>
<evidence type="ECO:0000256" key="1">
    <source>
        <dbReference type="SAM" id="MobiDB-lite"/>
    </source>
</evidence>
<feature type="compositionally biased region" description="Basic and acidic residues" evidence="1">
    <location>
        <begin position="234"/>
        <end position="245"/>
    </location>
</feature>
<feature type="region of interest" description="Disordered" evidence="1">
    <location>
        <begin position="315"/>
        <end position="396"/>
    </location>
</feature>
<feature type="compositionally biased region" description="Basic and acidic residues" evidence="1">
    <location>
        <begin position="315"/>
        <end position="334"/>
    </location>
</feature>
<dbReference type="AlphaFoldDB" id="A0AAW0DA75"/>
<protein>
    <submittedName>
        <fullName evidence="2">Uncharacterized protein</fullName>
    </submittedName>
</protein>
<evidence type="ECO:0000313" key="3">
    <source>
        <dbReference type="Proteomes" id="UP001362999"/>
    </source>
</evidence>
<dbReference type="EMBL" id="JAWWNJ010000010">
    <property type="protein sequence ID" value="KAK7047001.1"/>
    <property type="molecule type" value="Genomic_DNA"/>
</dbReference>
<organism evidence="2 3">
    <name type="scientific">Favolaschia claudopus</name>
    <dbReference type="NCBI Taxonomy" id="2862362"/>
    <lineage>
        <taxon>Eukaryota</taxon>
        <taxon>Fungi</taxon>
        <taxon>Dikarya</taxon>
        <taxon>Basidiomycota</taxon>
        <taxon>Agaricomycotina</taxon>
        <taxon>Agaricomycetes</taxon>
        <taxon>Agaricomycetidae</taxon>
        <taxon>Agaricales</taxon>
        <taxon>Marasmiineae</taxon>
        <taxon>Mycenaceae</taxon>
        <taxon>Favolaschia</taxon>
    </lineage>
</organism>
<feature type="compositionally biased region" description="Polar residues" evidence="1">
    <location>
        <begin position="384"/>
        <end position="396"/>
    </location>
</feature>
<reference evidence="2 3" key="1">
    <citation type="journal article" date="2024" name="J Genomics">
        <title>Draft genome sequencing and assembly of Favolaschia claudopus CIRM-BRFM 2984 isolated from oak limbs.</title>
        <authorList>
            <person name="Navarro D."/>
            <person name="Drula E."/>
            <person name="Chaduli D."/>
            <person name="Cazenave R."/>
            <person name="Ahrendt S."/>
            <person name="Wang J."/>
            <person name="Lipzen A."/>
            <person name="Daum C."/>
            <person name="Barry K."/>
            <person name="Grigoriev I.V."/>
            <person name="Favel A."/>
            <person name="Rosso M.N."/>
            <person name="Martin F."/>
        </authorList>
    </citation>
    <scope>NUCLEOTIDE SEQUENCE [LARGE SCALE GENOMIC DNA]</scope>
    <source>
        <strain evidence="2 3">CIRM-BRFM 2984</strain>
    </source>
</reference>
<evidence type="ECO:0000313" key="2">
    <source>
        <dbReference type="EMBL" id="KAK7047001.1"/>
    </source>
</evidence>
<feature type="region of interest" description="Disordered" evidence="1">
    <location>
        <begin position="84"/>
        <end position="227"/>
    </location>
</feature>
<feature type="compositionally biased region" description="Low complexity" evidence="1">
    <location>
        <begin position="203"/>
        <end position="215"/>
    </location>
</feature>
<feature type="region of interest" description="Disordered" evidence="1">
    <location>
        <begin position="234"/>
        <end position="253"/>
    </location>
</feature>
<proteinExistence type="predicted"/>
<sequence>MYAECCRGVLGLVWRGVEARVGVGVGACGVYEDAHAENGGPSPAFEYAPPPTTTPTKREHLTPPLLSADRNGNGIAYSVYEATHAESGEPSPAFDYTPPLTTTPTKREESTPPLLSPPSADVKGDGFACGVYEDTHAESGEASSAFESTTPTTITIKREESTPPLPSPPSADIEQNEIPTKEEEEEVAEHTEDARDDTHTHHSASSPVRASPAPSRDFESESQHPNYHYYEQLEQRHLSRNEKARVRMARKRAQRKLLPLEAQAAIVEREREYQKKYRTKNRAVLRQLEKQRRLDLYRAKYGDEAFEVYVRERAERGARRLEQKKSLENRQARDEGDEEDEVEEDELDTSDDDGGGGNPSLTLRGAGPHWHHNPRKKTSDKIQKQTSNQKNPFTYF</sequence>
<accession>A0AAW0DA75</accession>